<feature type="domain" description="C2H2-type" evidence="11">
    <location>
        <begin position="517"/>
        <end position="544"/>
    </location>
</feature>
<evidence type="ECO:0000256" key="3">
    <source>
        <dbReference type="ARBA" id="ARBA00006991"/>
    </source>
</evidence>
<dbReference type="EMBL" id="AAKN02009859">
    <property type="status" value="NOT_ANNOTATED_CDS"/>
    <property type="molecule type" value="Genomic_DNA"/>
</dbReference>
<reference evidence="13" key="2">
    <citation type="submission" date="2025-08" db="UniProtKB">
        <authorList>
            <consortium name="Ensembl"/>
        </authorList>
    </citation>
    <scope>IDENTIFICATION</scope>
    <source>
        <strain evidence="13">2N</strain>
    </source>
</reference>
<dbReference type="GeneTree" id="ENSGT00940000160177"/>
<dbReference type="SUPFAM" id="SSF57667">
    <property type="entry name" value="beta-beta-alpha zinc fingers"/>
    <property type="match status" value="8"/>
</dbReference>
<feature type="domain" description="C2H2-type" evidence="11">
    <location>
        <begin position="349"/>
        <end position="376"/>
    </location>
</feature>
<evidence type="ECO:0000313" key="14">
    <source>
        <dbReference type="Proteomes" id="UP000005447"/>
    </source>
</evidence>
<dbReference type="InterPro" id="IPR036236">
    <property type="entry name" value="Znf_C2H2_sf"/>
</dbReference>
<dbReference type="AlphaFoldDB" id="A0A286Y2P9"/>
<dbReference type="FunFam" id="3.30.160.60:FF:000275">
    <property type="entry name" value="zinc finger protein 90 homolog"/>
    <property type="match status" value="1"/>
</dbReference>
<keyword evidence="14" id="KW-1185">Reference proteome</keyword>
<dbReference type="Proteomes" id="UP000005447">
    <property type="component" value="Unassembled WGS sequence"/>
</dbReference>
<evidence type="ECO:0000256" key="8">
    <source>
        <dbReference type="ARBA" id="ARBA00023125"/>
    </source>
</evidence>
<dbReference type="GO" id="GO:0008270">
    <property type="term" value="F:zinc ion binding"/>
    <property type="evidence" value="ECO:0007669"/>
    <property type="project" value="UniProtKB-KW"/>
</dbReference>
<evidence type="ECO:0000256" key="1">
    <source>
        <dbReference type="ARBA" id="ARBA00003767"/>
    </source>
</evidence>
<evidence type="ECO:0000256" key="6">
    <source>
        <dbReference type="ARBA" id="ARBA00022771"/>
    </source>
</evidence>
<feature type="domain" description="C2H2-type" evidence="11">
    <location>
        <begin position="433"/>
        <end position="460"/>
    </location>
</feature>
<dbReference type="GO" id="GO:0000977">
    <property type="term" value="F:RNA polymerase II transcription regulatory region sequence-specific DNA binding"/>
    <property type="evidence" value="ECO:0007669"/>
    <property type="project" value="TreeGrafter"/>
</dbReference>
<feature type="domain" description="C2H2-type" evidence="11">
    <location>
        <begin position="629"/>
        <end position="654"/>
    </location>
</feature>
<dbReference type="InterPro" id="IPR036051">
    <property type="entry name" value="KRAB_dom_sf"/>
</dbReference>
<comment type="similarity">
    <text evidence="3">Belongs to the krueppel C2H2-type zinc-finger protein family.</text>
</comment>
<evidence type="ECO:0000256" key="2">
    <source>
        <dbReference type="ARBA" id="ARBA00004123"/>
    </source>
</evidence>
<accession>A0A286Y2P9</accession>
<dbReference type="PANTHER" id="PTHR24381:SF122">
    <property type="entry name" value="ZINC FINGER PROTEIN 157"/>
    <property type="match status" value="1"/>
</dbReference>
<evidence type="ECO:0000256" key="10">
    <source>
        <dbReference type="PROSITE-ProRule" id="PRU00042"/>
    </source>
</evidence>
<dbReference type="SMART" id="SM00349">
    <property type="entry name" value="KRAB"/>
    <property type="match status" value="1"/>
</dbReference>
<dbReference type="Gene3D" id="3.30.160.60">
    <property type="entry name" value="Classic Zinc Finger"/>
    <property type="match status" value="13"/>
</dbReference>
<dbReference type="InterPro" id="IPR013087">
    <property type="entry name" value="Znf_C2H2_type"/>
</dbReference>
<dbReference type="PROSITE" id="PS50157">
    <property type="entry name" value="ZINC_FINGER_C2H2_2"/>
    <property type="match status" value="13"/>
</dbReference>
<feature type="domain" description="C2H2-type" evidence="11">
    <location>
        <begin position="489"/>
        <end position="516"/>
    </location>
</feature>
<evidence type="ECO:0000259" key="12">
    <source>
        <dbReference type="PROSITE" id="PS50805"/>
    </source>
</evidence>
<dbReference type="Pfam" id="PF01352">
    <property type="entry name" value="KRAB"/>
    <property type="match status" value="1"/>
</dbReference>
<keyword evidence="8" id="KW-0238">DNA-binding</keyword>
<keyword evidence="9" id="KW-0539">Nucleus</keyword>
<keyword evidence="5" id="KW-0677">Repeat</keyword>
<dbReference type="OMA" id="AFHQKSY"/>
<feature type="domain" description="C2H2-type" evidence="11">
    <location>
        <begin position="377"/>
        <end position="404"/>
    </location>
</feature>
<evidence type="ECO:0000256" key="9">
    <source>
        <dbReference type="ARBA" id="ARBA00023242"/>
    </source>
</evidence>
<dbReference type="PROSITE" id="PS50805">
    <property type="entry name" value="KRAB"/>
    <property type="match status" value="1"/>
</dbReference>
<dbReference type="FunFam" id="3.30.160.60:FF:001498">
    <property type="entry name" value="Zinc finger protein 404"/>
    <property type="match status" value="2"/>
</dbReference>
<protein>
    <recommendedName>
        <fullName evidence="15">Zinc finger protein 39</fullName>
    </recommendedName>
</protein>
<feature type="domain" description="C2H2-type" evidence="11">
    <location>
        <begin position="573"/>
        <end position="600"/>
    </location>
</feature>
<dbReference type="FunFam" id="3.30.160.60:FF:002343">
    <property type="entry name" value="Zinc finger protein 33A"/>
    <property type="match status" value="2"/>
</dbReference>
<dbReference type="FunFam" id="3.30.160.60:FF:000295">
    <property type="entry name" value="zinc finger protein 19"/>
    <property type="match status" value="3"/>
</dbReference>
<evidence type="ECO:0000256" key="5">
    <source>
        <dbReference type="ARBA" id="ARBA00022737"/>
    </source>
</evidence>
<feature type="domain" description="C2H2-type" evidence="11">
    <location>
        <begin position="545"/>
        <end position="572"/>
    </location>
</feature>
<dbReference type="SUPFAM" id="SSF109640">
    <property type="entry name" value="KRAB domain (Kruppel-associated box)"/>
    <property type="match status" value="1"/>
</dbReference>
<evidence type="ECO:0000259" key="11">
    <source>
        <dbReference type="PROSITE" id="PS50157"/>
    </source>
</evidence>
<dbReference type="PROSITE" id="PS00028">
    <property type="entry name" value="ZINC_FINGER_C2H2_1"/>
    <property type="match status" value="11"/>
</dbReference>
<dbReference type="Ensembl" id="ENSCPOT00000032718.1">
    <property type="protein sequence ID" value="ENSCPOP00000032111.1"/>
    <property type="gene ID" value="ENSCPOG00000036704.1"/>
</dbReference>
<comment type="function">
    <text evidence="1">May be involved in transcriptional regulation.</text>
</comment>
<feature type="domain" description="C2H2-type" evidence="11">
    <location>
        <begin position="601"/>
        <end position="628"/>
    </location>
</feature>
<feature type="domain" description="C2H2-type" evidence="11">
    <location>
        <begin position="461"/>
        <end position="488"/>
    </location>
</feature>
<keyword evidence="7" id="KW-0862">Zinc</keyword>
<comment type="subcellular location">
    <subcellularLocation>
        <location evidence="2">Nucleus</location>
    </subcellularLocation>
</comment>
<keyword evidence="6 10" id="KW-0863">Zinc-finger</keyword>
<feature type="domain" description="C2H2-type" evidence="11">
    <location>
        <begin position="405"/>
        <end position="432"/>
    </location>
</feature>
<keyword evidence="4" id="KW-0479">Metal-binding</keyword>
<dbReference type="STRING" id="10141.ENSCPOP00000032111"/>
<dbReference type="Pfam" id="PF00096">
    <property type="entry name" value="zf-C2H2"/>
    <property type="match status" value="11"/>
</dbReference>
<dbReference type="GO" id="GO:0000981">
    <property type="term" value="F:DNA-binding transcription factor activity, RNA polymerase II-specific"/>
    <property type="evidence" value="ECO:0007669"/>
    <property type="project" value="TreeGrafter"/>
</dbReference>
<dbReference type="FunCoup" id="A0A286Y2P9">
    <property type="interactions" value="15"/>
</dbReference>
<dbReference type="InParanoid" id="A0A286Y2P9"/>
<feature type="domain" description="C2H2-type" evidence="11">
    <location>
        <begin position="321"/>
        <end position="348"/>
    </location>
</feature>
<dbReference type="FunFam" id="3.30.160.60:FF:000478">
    <property type="entry name" value="Zinc finger protein 133"/>
    <property type="match status" value="1"/>
</dbReference>
<dbReference type="Gene3D" id="6.10.140.140">
    <property type="match status" value="1"/>
</dbReference>
<dbReference type="InterPro" id="IPR001909">
    <property type="entry name" value="KRAB"/>
</dbReference>
<evidence type="ECO:0008006" key="15">
    <source>
        <dbReference type="Google" id="ProtNLM"/>
    </source>
</evidence>
<feature type="domain" description="KRAB" evidence="12">
    <location>
        <begin position="4"/>
        <end position="75"/>
    </location>
</feature>
<reference evidence="13" key="3">
    <citation type="submission" date="2025-09" db="UniProtKB">
        <authorList>
            <consortium name="Ensembl"/>
        </authorList>
    </citation>
    <scope>IDENTIFICATION</scope>
    <source>
        <strain evidence="13">2N</strain>
    </source>
</reference>
<reference evidence="14" key="1">
    <citation type="journal article" date="2011" name="Nature">
        <title>A high-resolution map of human evolutionary constraint using 29 mammals.</title>
        <authorList>
            <person name="Lindblad-Toh K."/>
            <person name="Garber M."/>
            <person name="Zuk O."/>
            <person name="Lin M.F."/>
            <person name="Parker B.J."/>
            <person name="Washietl S."/>
            <person name="Kheradpour P."/>
            <person name="Ernst J."/>
            <person name="Jordan G."/>
            <person name="Mauceli E."/>
            <person name="Ward L.D."/>
            <person name="Lowe C.B."/>
            <person name="Holloway A.K."/>
            <person name="Clamp M."/>
            <person name="Gnerre S."/>
            <person name="Alfoldi J."/>
            <person name="Beal K."/>
            <person name="Chang J."/>
            <person name="Clawson H."/>
            <person name="Cuff J."/>
            <person name="Di Palma F."/>
            <person name="Fitzgerald S."/>
            <person name="Flicek P."/>
            <person name="Guttman M."/>
            <person name="Hubisz M.J."/>
            <person name="Jaffe D.B."/>
            <person name="Jungreis I."/>
            <person name="Kent W.J."/>
            <person name="Kostka D."/>
            <person name="Lara M."/>
            <person name="Martins A.L."/>
            <person name="Massingham T."/>
            <person name="Moltke I."/>
            <person name="Raney B.J."/>
            <person name="Rasmussen M.D."/>
            <person name="Robinson J."/>
            <person name="Stark A."/>
            <person name="Vilella A.J."/>
            <person name="Wen J."/>
            <person name="Xie X."/>
            <person name="Zody M.C."/>
            <person name="Baldwin J."/>
            <person name="Bloom T."/>
            <person name="Chin C.W."/>
            <person name="Heiman D."/>
            <person name="Nicol R."/>
            <person name="Nusbaum C."/>
            <person name="Young S."/>
            <person name="Wilkinson J."/>
            <person name="Worley K.C."/>
            <person name="Kovar C.L."/>
            <person name="Muzny D.M."/>
            <person name="Gibbs R.A."/>
            <person name="Cree A."/>
            <person name="Dihn H.H."/>
            <person name="Fowler G."/>
            <person name="Jhangiani S."/>
            <person name="Joshi V."/>
            <person name="Lee S."/>
            <person name="Lewis L.R."/>
            <person name="Nazareth L.V."/>
            <person name="Okwuonu G."/>
            <person name="Santibanez J."/>
            <person name="Warren W.C."/>
            <person name="Mardis E.R."/>
            <person name="Weinstock G.M."/>
            <person name="Wilson R.K."/>
            <person name="Delehaunty K."/>
            <person name="Dooling D."/>
            <person name="Fronik C."/>
            <person name="Fulton L."/>
            <person name="Fulton B."/>
            <person name="Graves T."/>
            <person name="Minx P."/>
            <person name="Sodergren E."/>
            <person name="Birney E."/>
            <person name="Margulies E.H."/>
            <person name="Herrero J."/>
            <person name="Green E.D."/>
            <person name="Haussler D."/>
            <person name="Siepel A."/>
            <person name="Goldman N."/>
            <person name="Pollard K.S."/>
            <person name="Pedersen J.S."/>
            <person name="Lander E.S."/>
            <person name="Kellis M."/>
        </authorList>
    </citation>
    <scope>NUCLEOTIDE SEQUENCE [LARGE SCALE GENOMIC DNA]</scope>
    <source>
        <strain evidence="14">2N</strain>
    </source>
</reference>
<proteinExistence type="inferred from homology"/>
<dbReference type="VEuPathDB" id="HostDB:ENSCPOG00000036704"/>
<feature type="domain" description="C2H2-type" evidence="11">
    <location>
        <begin position="269"/>
        <end position="296"/>
    </location>
</feature>
<dbReference type="SMART" id="SM00355">
    <property type="entry name" value="ZnF_C2H2"/>
    <property type="match status" value="11"/>
</dbReference>
<dbReference type="CDD" id="cd07765">
    <property type="entry name" value="KRAB_A-box"/>
    <property type="match status" value="1"/>
</dbReference>
<gene>
    <name evidence="13" type="primary">LOC100729486</name>
</gene>
<organism evidence="13 14">
    <name type="scientific">Cavia porcellus</name>
    <name type="common">Guinea pig</name>
    <dbReference type="NCBI Taxonomy" id="10141"/>
    <lineage>
        <taxon>Eukaryota</taxon>
        <taxon>Metazoa</taxon>
        <taxon>Chordata</taxon>
        <taxon>Craniata</taxon>
        <taxon>Vertebrata</taxon>
        <taxon>Euteleostomi</taxon>
        <taxon>Mammalia</taxon>
        <taxon>Eutheria</taxon>
        <taxon>Euarchontoglires</taxon>
        <taxon>Glires</taxon>
        <taxon>Rodentia</taxon>
        <taxon>Hystricomorpha</taxon>
        <taxon>Caviidae</taxon>
        <taxon>Cavia</taxon>
    </lineage>
</organism>
<dbReference type="PANTHER" id="PTHR24381">
    <property type="entry name" value="ZINC FINGER PROTEIN"/>
    <property type="match status" value="1"/>
</dbReference>
<dbReference type="Bgee" id="ENSCPOG00000036704">
    <property type="expression patterns" value="Expressed in cerebellum and 12 other cell types or tissues"/>
</dbReference>
<name>A0A286Y2P9_CAVPO</name>
<sequence length="654" mass="76782">MGLVSFDDVSVDFTWEEWKDLSDAQRNLYKEVMLETYSNLVALGHCSIKPDVIFKLEQGSGPCVLGEALRQCLPDVQKLTSHIQTAHENQEKHFWQVITTSSEEKVEMGKPFNVNSNYISVLNVKNRNYAKVKPEELNIWQSVFLPDDPHEMQTGEEPFDLTVTGNSFRLPEDLNLQNKVQSVQKHFQYCGQGKPLNMKAVLTHKRIHVGEAFNKFNEYGKDFEKVALISEEMTQVREKSVEYNVCHAALYKRAKLINCEKIQKGQKYYECSDLGESFISKLYVEKYQRTHEEEETYRCNEHERFFCQKTHHRINREAKLYEDYECGKNFNQKQNFSRRQKSHTNEKPYECNMCEKAFYRKSHLNRHQRIHTGEKPYECEECRKTFYHKSSLIIHQRTHTGEKPYDCTKCKKAFYCKSDLTIHQRTHTGEKPYECEECRKTFYSKSHLTIHQGIHTGGKPYACEECRKTFNRKSNLTVHKRTHTGEKPYACNICGKSFYRKSHLSTHQGTHRGEKPYECKECKKTFNHKAALTVHQGTHTGNKPYACGECKKTFLHKSSLTVHQRSHTGNKPFACEECSKAFYCKSHLTVHQRTHTGEKPYECQECEKSFHQKSYLSRHLLTHETEKRFECKQCGKTFYHKASLIIHQRTHTGE</sequence>
<evidence type="ECO:0000256" key="7">
    <source>
        <dbReference type="ARBA" id="ARBA00022833"/>
    </source>
</evidence>
<dbReference type="FunFam" id="3.30.160.60:FF:000250">
    <property type="entry name" value="zinc finger protein 197 isoform X1"/>
    <property type="match status" value="1"/>
</dbReference>
<evidence type="ECO:0000313" key="13">
    <source>
        <dbReference type="Ensembl" id="ENSCPOP00000032111.1"/>
    </source>
</evidence>
<dbReference type="FunFam" id="3.30.160.60:FF:000557">
    <property type="entry name" value="zinc finger and SCAN domain-containing protein 29"/>
    <property type="match status" value="1"/>
</dbReference>
<evidence type="ECO:0000256" key="4">
    <source>
        <dbReference type="ARBA" id="ARBA00022723"/>
    </source>
</evidence>
<dbReference type="GO" id="GO:0005634">
    <property type="term" value="C:nucleus"/>
    <property type="evidence" value="ECO:0007669"/>
    <property type="project" value="UniProtKB-SubCell"/>
</dbReference>